<gene>
    <name evidence="4" type="primary">LOC102207178</name>
</gene>
<organism evidence="3 4">
    <name type="scientific">Pundamilia nyererei</name>
    <dbReference type="NCBI Taxonomy" id="303518"/>
    <lineage>
        <taxon>Eukaryota</taxon>
        <taxon>Metazoa</taxon>
        <taxon>Chordata</taxon>
        <taxon>Craniata</taxon>
        <taxon>Vertebrata</taxon>
        <taxon>Euteleostomi</taxon>
        <taxon>Actinopterygii</taxon>
        <taxon>Neopterygii</taxon>
        <taxon>Teleostei</taxon>
        <taxon>Neoteleostei</taxon>
        <taxon>Acanthomorphata</taxon>
        <taxon>Ovalentaria</taxon>
        <taxon>Cichlomorphae</taxon>
        <taxon>Cichliformes</taxon>
        <taxon>Cichlidae</taxon>
        <taxon>African cichlids</taxon>
        <taxon>Pseudocrenilabrinae</taxon>
        <taxon>Haplochromini</taxon>
        <taxon>Pundamilia</taxon>
    </lineage>
</organism>
<dbReference type="GeneID" id="102207178"/>
<feature type="region of interest" description="Disordered" evidence="2">
    <location>
        <begin position="1061"/>
        <end position="1101"/>
    </location>
</feature>
<feature type="coiled-coil region" evidence="1">
    <location>
        <begin position="1008"/>
        <end position="1035"/>
    </location>
</feature>
<feature type="region of interest" description="Disordered" evidence="2">
    <location>
        <begin position="196"/>
        <end position="258"/>
    </location>
</feature>
<dbReference type="Proteomes" id="UP000695023">
    <property type="component" value="Unplaced"/>
</dbReference>
<feature type="compositionally biased region" description="Polar residues" evidence="2">
    <location>
        <begin position="1146"/>
        <end position="1155"/>
    </location>
</feature>
<feature type="compositionally biased region" description="Basic and acidic residues" evidence="2">
    <location>
        <begin position="1067"/>
        <end position="1077"/>
    </location>
</feature>
<feature type="region of interest" description="Disordered" evidence="2">
    <location>
        <begin position="104"/>
        <end position="128"/>
    </location>
</feature>
<feature type="compositionally biased region" description="Polar residues" evidence="2">
    <location>
        <begin position="227"/>
        <end position="258"/>
    </location>
</feature>
<feature type="compositionally biased region" description="Polar residues" evidence="2">
    <location>
        <begin position="1087"/>
        <end position="1101"/>
    </location>
</feature>
<feature type="region of interest" description="Disordered" evidence="2">
    <location>
        <begin position="271"/>
        <end position="303"/>
    </location>
</feature>
<feature type="coiled-coil region" evidence="1">
    <location>
        <begin position="565"/>
        <end position="807"/>
    </location>
</feature>
<accession>A0A9Y6JHQ6</accession>
<evidence type="ECO:0000313" key="3">
    <source>
        <dbReference type="Proteomes" id="UP000695023"/>
    </source>
</evidence>
<dbReference type="AlphaFoldDB" id="A0A9Y6JHQ6"/>
<feature type="compositionally biased region" description="Basic and acidic residues" evidence="2">
    <location>
        <begin position="212"/>
        <end position="226"/>
    </location>
</feature>
<feature type="compositionally biased region" description="Basic and acidic residues" evidence="2">
    <location>
        <begin position="489"/>
        <end position="508"/>
    </location>
</feature>
<feature type="region of interest" description="Disordered" evidence="2">
    <location>
        <begin position="486"/>
        <end position="511"/>
    </location>
</feature>
<feature type="compositionally biased region" description="Basic and acidic residues" evidence="2">
    <location>
        <begin position="114"/>
        <end position="128"/>
    </location>
</feature>
<name>A0A9Y6JHQ6_9CICH</name>
<evidence type="ECO:0000256" key="2">
    <source>
        <dbReference type="SAM" id="MobiDB-lite"/>
    </source>
</evidence>
<feature type="region of interest" description="Disordered" evidence="2">
    <location>
        <begin position="1126"/>
        <end position="1155"/>
    </location>
</feature>
<proteinExistence type="predicted"/>
<feature type="compositionally biased region" description="Polar residues" evidence="2">
    <location>
        <begin position="198"/>
        <end position="211"/>
    </location>
</feature>
<dbReference type="RefSeq" id="XP_013769957.1">
    <property type="nucleotide sequence ID" value="XM_013914503.1"/>
</dbReference>
<sequence length="1155" mass="132481">MAERNNNGADRHAEHPQKLLYTDLNDNSSVFGFDHCDRLLDAMDAQLEQLQVLPRKCELNCSSAAPLGWSQSLGKDMGLESEQNGTPMSGLDLMSAPAVQQRYENTEGCSKDPVTGDKTEKRLDRRDKEEIESCREQVIWRLERLLGGTCKEGGLAEEIGPPSDSICTEDFATRFREEMVELTFIDVSMQMSDKAEVTESTNISDSGAYQSKQHERHVYDVERRGSETTGESSDDTLTPQHSLTNQPRPNKKSCVSHSAGANISHAGVKAGASETCRLPQPEDDSSGTSFHSTEFLKDPENVNSSCSPKTRCLAGVPVLSFDTVSIDSDLDTVCTEQVRQHIHKWPGWHSLIRSVTEINGQTDITTQEESESRSTSVQRSPYGPVCNCQRNRRTAYRPASYFSDTDEEMSCWSSKSRPERTLDKMQSEWVKVIGRLSDLRQKCEEEEETLWLKRAQIKDVEVCLSELRQQRKHALQELERLTTETAQMEEEKRTLQSVQRDSRAERKSVGHGSWQLQKMLRQKESCLLQHRDTQEDFTVQRLCKQTPKDGSCFKANNVIMSVLEQEEMERQLDNAKTELFAEQRRAREKLESMQEKLEETCEELQRATEAETSLRNRCACLEEKQMQKKGQIEALEARVSGLQGEVGEHKIRVVTLEKMLAHKELQLLDFQEQCSALQAERDGLKVEQQHLRMQHHKTLKEVEEHAHSIMLKEEEELIKLQKSLQQQKEEVKKHEEELHVEASEKVYKAVKEERRKWEAEKMEALEVQRGILEEQNEKLLESLRSEMQKEKSKALALQHQVMELKTELEKENCTQLAAICKSLKEEHQAELQMAQSHRTVLQLEKDVQLAVKEADRLRVMLEERESSHNQITSEMEQQHQHWTEQLAAECQHLSLLVEQSQAKQSAGKLPPSFTVAEAFMNLKTLREQLKAFISQLHQKLDSRKQTNEQLRKEKEQELSIQRQQLRLERDQALNFLKERLIQEHIEELSSLKWVHMSDGGVQGGGGVAACLRKQLKAKDSELRQVQRSMAEWKGQTAARLALKFEEELTAELERCQAKLLRGRKAPRPQDVRQREPERPEEEMEYQKSLSSPSLQALNSHHSSSDMASFKLIRYLHSKVKQLRAENQAYGWSSPPPDLSGSYLETIPQSTDTDGS</sequence>
<feature type="coiled-coil region" evidence="1">
    <location>
        <begin position="933"/>
        <end position="971"/>
    </location>
</feature>
<keyword evidence="1" id="KW-0175">Coiled coil</keyword>
<reference evidence="4" key="1">
    <citation type="submission" date="2025-08" db="UniProtKB">
        <authorList>
            <consortium name="RefSeq"/>
        </authorList>
    </citation>
    <scope>IDENTIFICATION</scope>
</reference>
<keyword evidence="3" id="KW-1185">Reference proteome</keyword>
<feature type="region of interest" description="Disordered" evidence="2">
    <location>
        <begin position="363"/>
        <end position="382"/>
    </location>
</feature>
<evidence type="ECO:0000313" key="4">
    <source>
        <dbReference type="RefSeq" id="XP_013769957.1"/>
    </source>
</evidence>
<protein>
    <submittedName>
        <fullName evidence="4">Trichohyalin isoform X2</fullName>
    </submittedName>
</protein>
<evidence type="ECO:0000256" key="1">
    <source>
        <dbReference type="SAM" id="Coils"/>
    </source>
</evidence>